<protein>
    <submittedName>
        <fullName evidence="6">Putative GTPase ArgK</fullName>
        <ecNumber evidence="6">3.6.-.-</ecNumber>
    </submittedName>
</protein>
<dbReference type="OrthoDB" id="9778292at2"/>
<reference evidence="6 7" key="1">
    <citation type="submission" date="2019-02" db="EMBL/GenBank/DDBJ databases">
        <title>Deep-cultivation of Planctomycetes and their phenomic and genomic characterization uncovers novel biology.</title>
        <authorList>
            <person name="Wiegand S."/>
            <person name="Jogler M."/>
            <person name="Boedeker C."/>
            <person name="Pinto D."/>
            <person name="Vollmers J."/>
            <person name="Rivas-Marin E."/>
            <person name="Kohn T."/>
            <person name="Peeters S.H."/>
            <person name="Heuer A."/>
            <person name="Rast P."/>
            <person name="Oberbeckmann S."/>
            <person name="Bunk B."/>
            <person name="Jeske O."/>
            <person name="Meyerdierks A."/>
            <person name="Storesund J.E."/>
            <person name="Kallscheuer N."/>
            <person name="Luecker S."/>
            <person name="Lage O.M."/>
            <person name="Pohl T."/>
            <person name="Merkel B.J."/>
            <person name="Hornburger P."/>
            <person name="Mueller R.-W."/>
            <person name="Bruemmer F."/>
            <person name="Labrenz M."/>
            <person name="Spormann A.M."/>
            <person name="Op den Camp H."/>
            <person name="Overmann J."/>
            <person name="Amann R."/>
            <person name="Jetten M.S.M."/>
            <person name="Mascher T."/>
            <person name="Medema M.H."/>
            <person name="Devos D.P."/>
            <person name="Kaster A.-K."/>
            <person name="Ovreas L."/>
            <person name="Rohde M."/>
            <person name="Galperin M.Y."/>
            <person name="Jogler C."/>
        </authorList>
    </citation>
    <scope>NUCLEOTIDE SEQUENCE [LARGE SCALE GENOMIC DNA]</scope>
    <source>
        <strain evidence="6 7">I41</strain>
    </source>
</reference>
<evidence type="ECO:0000256" key="2">
    <source>
        <dbReference type="ARBA" id="ARBA00022741"/>
    </source>
</evidence>
<dbReference type="Proteomes" id="UP000317909">
    <property type="component" value="Chromosome"/>
</dbReference>
<dbReference type="Gene3D" id="3.40.50.300">
    <property type="entry name" value="P-loop containing nucleotide triphosphate hydrolases"/>
    <property type="match status" value="1"/>
</dbReference>
<accession>A0A517U4V7</accession>
<keyword evidence="7" id="KW-1185">Reference proteome</keyword>
<dbReference type="RefSeq" id="WP_145435425.1">
    <property type="nucleotide sequence ID" value="NZ_CP036339.1"/>
</dbReference>
<dbReference type="InterPro" id="IPR005129">
    <property type="entry name" value="GTPase_ArgK"/>
</dbReference>
<evidence type="ECO:0000313" key="6">
    <source>
        <dbReference type="EMBL" id="QDT75664.1"/>
    </source>
</evidence>
<evidence type="ECO:0000256" key="4">
    <source>
        <dbReference type="ARBA" id="ARBA00023134"/>
    </source>
</evidence>
<dbReference type="InterPro" id="IPR052040">
    <property type="entry name" value="GTPase/Isobutyryl-CoA_mutase"/>
</dbReference>
<dbReference type="GO" id="GO:0003924">
    <property type="term" value="F:GTPase activity"/>
    <property type="evidence" value="ECO:0007669"/>
    <property type="project" value="InterPro"/>
</dbReference>
<name>A0A517U4V7_9BACT</name>
<dbReference type="InterPro" id="IPR027417">
    <property type="entry name" value="P-loop_NTPase"/>
</dbReference>
<dbReference type="PANTHER" id="PTHR43087:SF1">
    <property type="entry name" value="LAO_AO TRANSPORT SYSTEM ATPASE"/>
    <property type="match status" value="1"/>
</dbReference>
<proteinExistence type="inferred from homology"/>
<dbReference type="AlphaFoldDB" id="A0A517U4V7"/>
<keyword evidence="4" id="KW-0342">GTP-binding</keyword>
<evidence type="ECO:0000256" key="1">
    <source>
        <dbReference type="ARBA" id="ARBA00009625"/>
    </source>
</evidence>
<keyword evidence="3 6" id="KW-0378">Hydrolase</keyword>
<comment type="similarity">
    <text evidence="1">Belongs to the SIMIBI class G3E GTPase family. ArgK/MeaB subfamily.</text>
</comment>
<dbReference type="EMBL" id="CP036339">
    <property type="protein sequence ID" value="QDT75664.1"/>
    <property type="molecule type" value="Genomic_DNA"/>
</dbReference>
<dbReference type="PANTHER" id="PTHR43087">
    <property type="entry name" value="LYSINE/ARGININE/ORNITHINE TRANSPORT SYSTEM KINASE"/>
    <property type="match status" value="1"/>
</dbReference>
<dbReference type="GO" id="GO:0005525">
    <property type="term" value="F:GTP binding"/>
    <property type="evidence" value="ECO:0007669"/>
    <property type="project" value="UniProtKB-KW"/>
</dbReference>
<dbReference type="EC" id="3.6.-.-" evidence="6"/>
<keyword evidence="2" id="KW-0547">Nucleotide-binding</keyword>
<dbReference type="SUPFAM" id="SSF52540">
    <property type="entry name" value="P-loop containing nucleoside triphosphate hydrolases"/>
    <property type="match status" value="1"/>
</dbReference>
<evidence type="ECO:0000256" key="5">
    <source>
        <dbReference type="ARBA" id="ARBA00023186"/>
    </source>
</evidence>
<organism evidence="6 7">
    <name type="scientific">Lacipirellula limnantheis</name>
    <dbReference type="NCBI Taxonomy" id="2528024"/>
    <lineage>
        <taxon>Bacteria</taxon>
        <taxon>Pseudomonadati</taxon>
        <taxon>Planctomycetota</taxon>
        <taxon>Planctomycetia</taxon>
        <taxon>Pirellulales</taxon>
        <taxon>Lacipirellulaceae</taxon>
        <taxon>Lacipirellula</taxon>
    </lineage>
</organism>
<dbReference type="Pfam" id="PF03308">
    <property type="entry name" value="MeaB"/>
    <property type="match status" value="1"/>
</dbReference>
<gene>
    <name evidence="6" type="primary">argK</name>
    <name evidence="6" type="ORF">I41_49040</name>
</gene>
<evidence type="ECO:0000313" key="7">
    <source>
        <dbReference type="Proteomes" id="UP000317909"/>
    </source>
</evidence>
<keyword evidence="5" id="KW-0143">Chaperone</keyword>
<dbReference type="NCBIfam" id="TIGR00750">
    <property type="entry name" value="lao"/>
    <property type="match status" value="1"/>
</dbReference>
<sequence length="368" mass="39563">MDARLEQLIKDARSDGSCALRAAARLMSIMTNQPQRLGELLAGSRDWPQPRLVLGVTGAPGSGKSTITDHLAAEFRDHFPERKLGIVAVDPSSPFTGGALLGDRVRMMRHASDPHVFIRSLASRGHLGGLALGARGVVRVMGLIGCDTVIVETVGVGQSEVEIAQNADLVVVVLAPGQGDSVQMLKAGLLEAADLFVVNKSDREGADLLHQQLLSMLQRQRLARLDLASTPGEPMTCGGPMLTGPQGIVDERATPAVRVALDNETPPVFRCSAIKHEGVAELMMELKGLTDRHAVDWQNRRKGQTIEEIRLAVLEEVRRRVSDRLAPGRKGYEELERATEGNRSMAALVDELLYEAAAAGRGLQSSGC</sequence>
<dbReference type="KEGG" id="llh:I41_49040"/>
<evidence type="ECO:0000256" key="3">
    <source>
        <dbReference type="ARBA" id="ARBA00022801"/>
    </source>
</evidence>